<reference evidence="22" key="1">
    <citation type="submission" date="2020-06" db="EMBL/GenBank/DDBJ databases">
        <authorList>
            <person name="Li T."/>
            <person name="Hu X."/>
            <person name="Zhang T."/>
            <person name="Song X."/>
            <person name="Zhang H."/>
            <person name="Dai N."/>
            <person name="Sheng W."/>
            <person name="Hou X."/>
            <person name="Wei L."/>
        </authorList>
    </citation>
    <scope>NUCLEOTIDE SEQUENCE</scope>
    <source>
        <strain evidence="22">G02</strain>
        <tissue evidence="22">Leaf</tissue>
    </source>
</reference>
<dbReference type="GO" id="GO:0140825">
    <property type="term" value="F:lactoperoxidase activity"/>
    <property type="evidence" value="ECO:0007669"/>
    <property type="project" value="UniProtKB-EC"/>
</dbReference>
<proteinExistence type="inferred from homology"/>
<keyword evidence="9 19" id="KW-0479">Metal-binding</keyword>
<keyword evidence="15" id="KW-0325">Glycoprotein</keyword>
<feature type="binding site" evidence="19">
    <location>
        <position position="375"/>
    </location>
    <ligand>
        <name>Ca(2+)</name>
        <dbReference type="ChEBI" id="CHEBI:29108"/>
        <label>2</label>
    </ligand>
</feature>
<dbReference type="GO" id="GO:0005576">
    <property type="term" value="C:extracellular region"/>
    <property type="evidence" value="ECO:0007669"/>
    <property type="project" value="UniProtKB-SubCell"/>
</dbReference>
<feature type="binding site" evidence="19">
    <location>
        <position position="380"/>
    </location>
    <ligand>
        <name>Ca(2+)</name>
        <dbReference type="ChEBI" id="CHEBI:29108"/>
        <label>2</label>
    </ligand>
</feature>
<feature type="active site" description="Proton acceptor" evidence="17">
    <location>
        <position position="194"/>
    </location>
</feature>
<keyword evidence="14 20" id="KW-1015">Disulfide bond</keyword>
<dbReference type="FunFam" id="1.10.520.10:FF:000006">
    <property type="entry name" value="Peroxidase"/>
    <property type="match status" value="1"/>
</dbReference>
<feature type="binding site" evidence="19">
    <location>
        <position position="202"/>
    </location>
    <ligand>
        <name>Ca(2+)</name>
        <dbReference type="ChEBI" id="CHEBI:29108"/>
        <label>1</label>
    </ligand>
</feature>
<keyword evidence="10" id="KW-0732">Signal</keyword>
<evidence type="ECO:0000313" key="22">
    <source>
        <dbReference type="EMBL" id="KAL0302887.1"/>
    </source>
</evidence>
<dbReference type="PRINTS" id="PR00461">
    <property type="entry name" value="PLPEROXIDASE"/>
</dbReference>
<feature type="disulfide bond" evidence="20">
    <location>
        <begin position="246"/>
        <end position="448"/>
    </location>
</feature>
<accession>A0AAW2K9L3</accession>
<dbReference type="CDD" id="cd00693">
    <property type="entry name" value="secretory_peroxidase"/>
    <property type="match status" value="1"/>
</dbReference>
<evidence type="ECO:0000256" key="4">
    <source>
        <dbReference type="ARBA" id="ARBA00006873"/>
    </source>
</evidence>
<evidence type="ECO:0000256" key="15">
    <source>
        <dbReference type="ARBA" id="ARBA00023180"/>
    </source>
</evidence>
<evidence type="ECO:0000256" key="20">
    <source>
        <dbReference type="PIRSR" id="PIRSR600823-5"/>
    </source>
</evidence>
<evidence type="ECO:0000256" key="14">
    <source>
        <dbReference type="ARBA" id="ARBA00023157"/>
    </source>
</evidence>
<dbReference type="GO" id="GO:0046872">
    <property type="term" value="F:metal ion binding"/>
    <property type="evidence" value="ECO:0007669"/>
    <property type="project" value="UniProtKB-KW"/>
</dbReference>
<dbReference type="InterPro" id="IPR002016">
    <property type="entry name" value="Haem_peroxidase"/>
</dbReference>
<dbReference type="InterPro" id="IPR013103">
    <property type="entry name" value="RVT_2"/>
</dbReference>
<comment type="catalytic activity">
    <reaction evidence="1">
        <text>2 a phenolic donor + H2O2 = 2 a phenolic radical donor + 2 H2O</text>
        <dbReference type="Rhea" id="RHEA:56136"/>
        <dbReference type="ChEBI" id="CHEBI:15377"/>
        <dbReference type="ChEBI" id="CHEBI:16240"/>
        <dbReference type="ChEBI" id="CHEBI:139520"/>
        <dbReference type="ChEBI" id="CHEBI:139521"/>
        <dbReference type="EC" id="1.11.1.7"/>
    </reaction>
</comment>
<comment type="cofactor">
    <cofactor evidence="19">
        <name>Ca(2+)</name>
        <dbReference type="ChEBI" id="CHEBI:29108"/>
    </cofactor>
    <text evidence="19">Binds 2 calcium ions per subunit.</text>
</comment>
<evidence type="ECO:0000256" key="1">
    <source>
        <dbReference type="ARBA" id="ARBA00000189"/>
    </source>
</evidence>
<evidence type="ECO:0000256" key="11">
    <source>
        <dbReference type="ARBA" id="ARBA00022837"/>
    </source>
</evidence>
<dbReference type="EC" id="1.11.1.7" evidence="5"/>
<gene>
    <name evidence="22" type="ORF">Sradi_6156800</name>
</gene>
<dbReference type="Gene3D" id="1.10.520.10">
    <property type="match status" value="1"/>
</dbReference>
<feature type="disulfide bond" evidence="20">
    <location>
        <begin position="163"/>
        <end position="240"/>
    </location>
</feature>
<evidence type="ECO:0000256" key="6">
    <source>
        <dbReference type="ARBA" id="ARBA00022525"/>
    </source>
</evidence>
<feature type="binding site" description="axial binding residue" evidence="19">
    <location>
        <position position="318"/>
    </location>
    <ligand>
        <name>heme b</name>
        <dbReference type="ChEBI" id="CHEBI:60344"/>
    </ligand>
    <ligandPart>
        <name>Fe</name>
        <dbReference type="ChEBI" id="CHEBI:18248"/>
    </ligandPart>
</feature>
<dbReference type="InterPro" id="IPR010255">
    <property type="entry name" value="Haem_peroxidase_sf"/>
</dbReference>
<comment type="function">
    <text evidence="2">Removal of H(2)O(2), oxidation of toxic reductants, biosynthesis and degradation of lignin, suberization, auxin catabolism, response to environmental stresses such as wounding, pathogen attack and oxidative stress. These functions might be dependent on each isozyme/isoform in each plant tissue.</text>
</comment>
<dbReference type="PRINTS" id="PR00458">
    <property type="entry name" value="PEROXIDASE"/>
</dbReference>
<comment type="similarity">
    <text evidence="4">Belongs to the peroxidase family. Ascorbate peroxidase subfamily.</text>
</comment>
<evidence type="ECO:0000256" key="9">
    <source>
        <dbReference type="ARBA" id="ARBA00022723"/>
    </source>
</evidence>
<comment type="caution">
    <text evidence="22">The sequence shown here is derived from an EMBL/GenBank/DDBJ whole genome shotgun (WGS) entry which is preliminary data.</text>
</comment>
<dbReference type="InterPro" id="IPR000823">
    <property type="entry name" value="Peroxidase_pln"/>
</dbReference>
<protein>
    <recommendedName>
        <fullName evidence="5">peroxidase</fullName>
        <ecNumber evidence="5">1.11.1.7</ecNumber>
    </recommendedName>
</protein>
<dbReference type="FunFam" id="1.10.420.10:FF:000006">
    <property type="entry name" value="Peroxidase"/>
    <property type="match status" value="1"/>
</dbReference>
<evidence type="ECO:0000256" key="16">
    <source>
        <dbReference type="ARBA" id="ARBA00023324"/>
    </source>
</evidence>
<dbReference type="AlphaFoldDB" id="A0AAW2K9L3"/>
<reference evidence="22" key="2">
    <citation type="journal article" date="2024" name="Plant">
        <title>Genomic evolution and insights into agronomic trait innovations of Sesamum species.</title>
        <authorList>
            <person name="Miao H."/>
            <person name="Wang L."/>
            <person name="Qu L."/>
            <person name="Liu H."/>
            <person name="Sun Y."/>
            <person name="Le M."/>
            <person name="Wang Q."/>
            <person name="Wei S."/>
            <person name="Zheng Y."/>
            <person name="Lin W."/>
            <person name="Duan Y."/>
            <person name="Cao H."/>
            <person name="Xiong S."/>
            <person name="Wang X."/>
            <person name="Wei L."/>
            <person name="Li C."/>
            <person name="Ma Q."/>
            <person name="Ju M."/>
            <person name="Zhao R."/>
            <person name="Li G."/>
            <person name="Mu C."/>
            <person name="Tian Q."/>
            <person name="Mei H."/>
            <person name="Zhang T."/>
            <person name="Gao T."/>
            <person name="Zhang H."/>
        </authorList>
    </citation>
    <scope>NUCLEOTIDE SEQUENCE</scope>
    <source>
        <strain evidence="22">G02</strain>
    </source>
</reference>
<dbReference type="Gene3D" id="1.10.420.10">
    <property type="entry name" value="Peroxidase, domain 2"/>
    <property type="match status" value="1"/>
</dbReference>
<dbReference type="Pfam" id="PF00141">
    <property type="entry name" value="peroxidase"/>
    <property type="match status" value="1"/>
</dbReference>
<dbReference type="InterPro" id="IPR043502">
    <property type="entry name" value="DNA/RNA_pol_sf"/>
</dbReference>
<feature type="binding site" evidence="19">
    <location>
        <position position="204"/>
    </location>
    <ligand>
        <name>Ca(2+)</name>
        <dbReference type="ChEBI" id="CHEBI:29108"/>
        <label>1</label>
    </ligand>
</feature>
<evidence type="ECO:0000256" key="8">
    <source>
        <dbReference type="ARBA" id="ARBA00022617"/>
    </source>
</evidence>
<dbReference type="GO" id="GO:0006979">
    <property type="term" value="P:response to oxidative stress"/>
    <property type="evidence" value="ECO:0007669"/>
    <property type="project" value="InterPro"/>
</dbReference>
<feature type="binding site" evidence="18">
    <location>
        <position position="288"/>
    </location>
    <ligand>
        <name>substrate</name>
    </ligand>
</feature>
<feature type="domain" description="Plant heme peroxidase family profile" evidence="21">
    <location>
        <begin position="155"/>
        <end position="452"/>
    </location>
</feature>
<evidence type="ECO:0000256" key="7">
    <source>
        <dbReference type="ARBA" id="ARBA00022559"/>
    </source>
</evidence>
<feature type="disulfide bond" evidence="20">
    <location>
        <begin position="196"/>
        <end position="201"/>
    </location>
</feature>
<keyword evidence="13 19" id="KW-0408">Iron</keyword>
<dbReference type="PANTHER" id="PTHR31235">
    <property type="entry name" value="PEROXIDASE 25-RELATED"/>
    <property type="match status" value="1"/>
</dbReference>
<organism evidence="22">
    <name type="scientific">Sesamum radiatum</name>
    <name type="common">Black benniseed</name>
    <dbReference type="NCBI Taxonomy" id="300843"/>
    <lineage>
        <taxon>Eukaryota</taxon>
        <taxon>Viridiplantae</taxon>
        <taxon>Streptophyta</taxon>
        <taxon>Embryophyta</taxon>
        <taxon>Tracheophyta</taxon>
        <taxon>Spermatophyta</taxon>
        <taxon>Magnoliopsida</taxon>
        <taxon>eudicotyledons</taxon>
        <taxon>Gunneridae</taxon>
        <taxon>Pentapetalae</taxon>
        <taxon>asterids</taxon>
        <taxon>lamiids</taxon>
        <taxon>Lamiales</taxon>
        <taxon>Pedaliaceae</taxon>
        <taxon>Sesamum</taxon>
    </lineage>
</organism>
<dbReference type="GO" id="GO:0020037">
    <property type="term" value="F:heme binding"/>
    <property type="evidence" value="ECO:0007669"/>
    <property type="project" value="InterPro"/>
</dbReference>
<feature type="binding site" evidence="19">
    <location>
        <position position="195"/>
    </location>
    <ligand>
        <name>Ca(2+)</name>
        <dbReference type="ChEBI" id="CHEBI:29108"/>
        <label>1</label>
    </ligand>
</feature>
<keyword evidence="7 22" id="KW-0575">Peroxidase</keyword>
<dbReference type="Pfam" id="PF07727">
    <property type="entry name" value="RVT_2"/>
    <property type="match status" value="1"/>
</dbReference>
<dbReference type="InterPro" id="IPR019793">
    <property type="entry name" value="Peroxidases_heam-ligand_BS"/>
</dbReference>
<feature type="binding site" evidence="19">
    <location>
        <position position="213"/>
    </location>
    <ligand>
        <name>Ca(2+)</name>
        <dbReference type="ChEBI" id="CHEBI:29108"/>
        <label>1</label>
    </ligand>
</feature>
<keyword evidence="6" id="KW-0964">Secreted</keyword>
<dbReference type="PROSITE" id="PS50873">
    <property type="entry name" value="PEROXIDASE_4"/>
    <property type="match status" value="1"/>
</dbReference>
<feature type="binding site" evidence="19">
    <location>
        <position position="372"/>
    </location>
    <ligand>
        <name>Ca(2+)</name>
        <dbReference type="ChEBI" id="CHEBI:29108"/>
        <label>2</label>
    </ligand>
</feature>
<name>A0AAW2K9L3_SESRA</name>
<dbReference type="SUPFAM" id="SSF56672">
    <property type="entry name" value="DNA/RNA polymerases"/>
    <property type="match status" value="1"/>
</dbReference>
<evidence type="ECO:0000256" key="3">
    <source>
        <dbReference type="ARBA" id="ARBA00004613"/>
    </source>
</evidence>
<evidence type="ECO:0000259" key="21">
    <source>
        <dbReference type="PROSITE" id="PS50873"/>
    </source>
</evidence>
<feature type="binding site" evidence="19">
    <location>
        <position position="198"/>
    </location>
    <ligand>
        <name>Ca(2+)</name>
        <dbReference type="ChEBI" id="CHEBI:29108"/>
        <label>1</label>
    </ligand>
</feature>
<dbReference type="PROSITE" id="PS00435">
    <property type="entry name" value="PEROXIDASE_1"/>
    <property type="match status" value="1"/>
</dbReference>
<evidence type="ECO:0000256" key="13">
    <source>
        <dbReference type="ARBA" id="ARBA00023004"/>
    </source>
</evidence>
<keyword evidence="11 19" id="KW-0106">Calcium</keyword>
<dbReference type="InterPro" id="IPR033905">
    <property type="entry name" value="Secretory_peroxidase"/>
</dbReference>
<dbReference type="GO" id="GO:0042744">
    <property type="term" value="P:hydrogen peroxide catabolic process"/>
    <property type="evidence" value="ECO:0007669"/>
    <property type="project" value="UniProtKB-KW"/>
</dbReference>
<evidence type="ECO:0000256" key="19">
    <source>
        <dbReference type="PIRSR" id="PIRSR600823-3"/>
    </source>
</evidence>
<dbReference type="EMBL" id="JACGWJ010000029">
    <property type="protein sequence ID" value="KAL0302887.1"/>
    <property type="molecule type" value="Genomic_DNA"/>
</dbReference>
<evidence type="ECO:0000256" key="18">
    <source>
        <dbReference type="PIRSR" id="PIRSR600823-2"/>
    </source>
</evidence>
<keyword evidence="16" id="KW-0376">Hydrogen peroxide</keyword>
<feature type="binding site" evidence="19">
    <location>
        <position position="200"/>
    </location>
    <ligand>
        <name>Ca(2+)</name>
        <dbReference type="ChEBI" id="CHEBI:29108"/>
        <label>1</label>
    </ligand>
</feature>
<evidence type="ECO:0000256" key="17">
    <source>
        <dbReference type="PIRSR" id="PIRSR600823-1"/>
    </source>
</evidence>
<dbReference type="SUPFAM" id="SSF48113">
    <property type="entry name" value="Heme-dependent peroxidases"/>
    <property type="match status" value="1"/>
</dbReference>
<evidence type="ECO:0000256" key="5">
    <source>
        <dbReference type="ARBA" id="ARBA00012313"/>
    </source>
</evidence>
<feature type="disulfide bond" evidence="20">
    <location>
        <begin position="325"/>
        <end position="352"/>
    </location>
</feature>
<keyword evidence="8" id="KW-0349">Heme</keyword>
<comment type="subcellular location">
    <subcellularLocation>
        <location evidence="3">Secreted</location>
    </subcellularLocation>
</comment>
<evidence type="ECO:0000256" key="10">
    <source>
        <dbReference type="ARBA" id="ARBA00022729"/>
    </source>
</evidence>
<comment type="cofactor">
    <cofactor evidence="19">
        <name>heme b</name>
        <dbReference type="ChEBI" id="CHEBI:60344"/>
    </cofactor>
    <text evidence="19">Binds 1 heme b (iron(II)-protoporphyrin IX) group per subunit.</text>
</comment>
<sequence length="452" mass="50323">MKEEIKMIEKNDTWELAERPKDKEVIGVKWIYKTKLNADGSIQHKARLVAKGYSQLPGIDYTETFAPVARLDTIRALVAIAANKKWKIYQMDVKSAFLNGYIDEEIYVEQPQGFIAKGYEEKVLRLKKALYGLKQAPRAWYSRIDNYFMDRGFRRPKFYKYSCPSAEAIVRKYVNKFVSLNRGLGAGLVKLHFHDCFVRGCDASVLLDGPNTEKQSIPNKGSLRGFEVIDAAKAELELRCPGIVSCADIIAFAARDSACKLGNINYDVPSGRRDGNVSLINEPLQNLPAPFFNATTLRDNFARKGLSLDDMVTLSGAHSIGISHCSSFANRLYPTQDPTLDPSYAVFLKTICPPPVANATAAPTVNPTVNLDSITPTRLDNKYYVGLKANRGLLTSDQVLLSSPLTAKTVVYNAKYGNVWAKKFAAAMVRMGNIEVLTGKQGEIRRNCRVVN</sequence>
<evidence type="ECO:0000256" key="12">
    <source>
        <dbReference type="ARBA" id="ARBA00023002"/>
    </source>
</evidence>
<evidence type="ECO:0000256" key="2">
    <source>
        <dbReference type="ARBA" id="ARBA00002322"/>
    </source>
</evidence>
<keyword evidence="12" id="KW-0560">Oxidoreductase</keyword>